<dbReference type="GO" id="GO:0006511">
    <property type="term" value="P:ubiquitin-dependent protein catabolic process"/>
    <property type="evidence" value="ECO:0007669"/>
    <property type="project" value="InterPro"/>
</dbReference>
<organism evidence="3 4">
    <name type="scientific">Papaver atlanticum</name>
    <dbReference type="NCBI Taxonomy" id="357466"/>
    <lineage>
        <taxon>Eukaryota</taxon>
        <taxon>Viridiplantae</taxon>
        <taxon>Streptophyta</taxon>
        <taxon>Embryophyta</taxon>
        <taxon>Tracheophyta</taxon>
        <taxon>Spermatophyta</taxon>
        <taxon>Magnoliopsida</taxon>
        <taxon>Ranunculales</taxon>
        <taxon>Papaveraceae</taxon>
        <taxon>Papaveroideae</taxon>
        <taxon>Papaver</taxon>
    </lineage>
</organism>
<dbReference type="AlphaFoldDB" id="A0AAD4XT87"/>
<gene>
    <name evidence="3" type="ORF">MKW98_013171</name>
</gene>
<evidence type="ECO:0000313" key="3">
    <source>
        <dbReference type="EMBL" id="KAI3942519.1"/>
    </source>
</evidence>
<dbReference type="Pfam" id="PF00888">
    <property type="entry name" value="Cullin"/>
    <property type="match status" value="1"/>
</dbReference>
<evidence type="ECO:0000256" key="1">
    <source>
        <dbReference type="ARBA" id="ARBA00006019"/>
    </source>
</evidence>
<comment type="caution">
    <text evidence="3">The sequence shown here is derived from an EMBL/GenBank/DDBJ whole genome shotgun (WGS) entry which is preliminary data.</text>
</comment>
<reference evidence="3" key="1">
    <citation type="submission" date="2022-04" db="EMBL/GenBank/DDBJ databases">
        <title>A functionally conserved STORR gene fusion in Papaver species that diverged 16.8 million years ago.</title>
        <authorList>
            <person name="Catania T."/>
        </authorList>
    </citation>
    <scope>NUCLEOTIDE SEQUENCE</scope>
    <source>
        <strain evidence="3">S-188037</strain>
    </source>
</reference>
<dbReference type="InterPro" id="IPR016159">
    <property type="entry name" value="Cullin_repeat-like_dom_sf"/>
</dbReference>
<dbReference type="SUPFAM" id="SSF74788">
    <property type="entry name" value="Cullin repeat-like"/>
    <property type="match status" value="1"/>
</dbReference>
<sequence length="93" mass="10474">MIKAEELQLQLLSKVSQQLLEKEHSGCYALLREDKTEDLTGMYNLFSKIPKGLDPVSLMFKQHVTSEGIAVVNQAEDAANSRKKNQKLKGKNK</sequence>
<dbReference type="GO" id="GO:0031625">
    <property type="term" value="F:ubiquitin protein ligase binding"/>
    <property type="evidence" value="ECO:0007669"/>
    <property type="project" value="InterPro"/>
</dbReference>
<dbReference type="InterPro" id="IPR045093">
    <property type="entry name" value="Cullin"/>
</dbReference>
<dbReference type="Gene3D" id="1.20.1310.10">
    <property type="entry name" value="Cullin Repeats"/>
    <property type="match status" value="1"/>
</dbReference>
<keyword evidence="4" id="KW-1185">Reference proteome</keyword>
<comment type="similarity">
    <text evidence="1">Belongs to the cullin family.</text>
</comment>
<feature type="domain" description="Cullin N-terminal" evidence="2">
    <location>
        <begin position="7"/>
        <end position="83"/>
    </location>
</feature>
<dbReference type="PANTHER" id="PTHR11932">
    <property type="entry name" value="CULLIN"/>
    <property type="match status" value="1"/>
</dbReference>
<protein>
    <recommendedName>
        <fullName evidence="2">Cullin N-terminal domain-containing protein</fullName>
    </recommendedName>
</protein>
<evidence type="ECO:0000259" key="2">
    <source>
        <dbReference type="Pfam" id="PF00888"/>
    </source>
</evidence>
<evidence type="ECO:0000313" key="4">
    <source>
        <dbReference type="Proteomes" id="UP001202328"/>
    </source>
</evidence>
<dbReference type="Proteomes" id="UP001202328">
    <property type="component" value="Unassembled WGS sequence"/>
</dbReference>
<proteinExistence type="inferred from homology"/>
<dbReference type="EMBL" id="JAJJMB010004648">
    <property type="protein sequence ID" value="KAI3942519.1"/>
    <property type="molecule type" value="Genomic_DNA"/>
</dbReference>
<accession>A0AAD4XT87</accession>
<name>A0AAD4XT87_9MAGN</name>
<dbReference type="InterPro" id="IPR001373">
    <property type="entry name" value="Cullin_N"/>
</dbReference>